<evidence type="ECO:0000313" key="4">
    <source>
        <dbReference type="Proteomes" id="UP000315349"/>
    </source>
</evidence>
<sequence precursor="true">MHVFKTILTTGLSIGLATTALAQAKSASTPANVTPPTKNVTNVETPIGNVQVQTNTPPRGTTAIDPNQVDRIPGNVYTPGTQLVAGQERPGVNARAVQQPAMNIESHILNCLILKNQEEVELSKFIENELQNEKVKKFAEQLVADHQKAVQKLQAMKMTQTTQSEQPRPATFVATEVVTTPVPATPAQRRVERQNERTERQIERTTGVNVDLTPNGPATGRQVVGYRNRVVLQPQYAGKTSEGDQFLQIHQEATQECLNLAIAELMEAKENKQIDEAFLGIQAGMHMGMLAQLTVLERHTTGELQQFVVEAKATTQKHLQIAKNLMQEVNQK</sequence>
<evidence type="ECO:0000259" key="2">
    <source>
        <dbReference type="Pfam" id="PF13628"/>
    </source>
</evidence>
<feature type="domain" description="DUF4142" evidence="2">
    <location>
        <begin position="109"/>
        <end position="162"/>
    </location>
</feature>
<dbReference type="InterPro" id="IPR025419">
    <property type="entry name" value="DUF4142"/>
</dbReference>
<accession>A0A518GU16</accession>
<proteinExistence type="predicted"/>
<dbReference type="AlphaFoldDB" id="A0A518GU16"/>
<keyword evidence="1" id="KW-0732">Signal</keyword>
<name>A0A518GU16_9PLAN</name>
<dbReference type="Gene3D" id="1.20.1260.10">
    <property type="match status" value="1"/>
</dbReference>
<reference evidence="3 4" key="1">
    <citation type="submission" date="2019-02" db="EMBL/GenBank/DDBJ databases">
        <title>Deep-cultivation of Planctomycetes and their phenomic and genomic characterization uncovers novel biology.</title>
        <authorList>
            <person name="Wiegand S."/>
            <person name="Jogler M."/>
            <person name="Boedeker C."/>
            <person name="Pinto D."/>
            <person name="Vollmers J."/>
            <person name="Rivas-Marin E."/>
            <person name="Kohn T."/>
            <person name="Peeters S.H."/>
            <person name="Heuer A."/>
            <person name="Rast P."/>
            <person name="Oberbeckmann S."/>
            <person name="Bunk B."/>
            <person name="Jeske O."/>
            <person name="Meyerdierks A."/>
            <person name="Storesund J.E."/>
            <person name="Kallscheuer N."/>
            <person name="Luecker S."/>
            <person name="Lage O.M."/>
            <person name="Pohl T."/>
            <person name="Merkel B.J."/>
            <person name="Hornburger P."/>
            <person name="Mueller R.-W."/>
            <person name="Bruemmer F."/>
            <person name="Labrenz M."/>
            <person name="Spormann A.M."/>
            <person name="Op den Camp H."/>
            <person name="Overmann J."/>
            <person name="Amann R."/>
            <person name="Jetten M.S.M."/>
            <person name="Mascher T."/>
            <person name="Medema M.H."/>
            <person name="Devos D.P."/>
            <person name="Kaster A.-K."/>
            <person name="Ovreas L."/>
            <person name="Rohde M."/>
            <person name="Galperin M.Y."/>
            <person name="Jogler C."/>
        </authorList>
    </citation>
    <scope>NUCLEOTIDE SEQUENCE [LARGE SCALE GENOMIC DNA]</scope>
    <source>
        <strain evidence="3 4">Spb1</strain>
    </source>
</reference>
<protein>
    <recommendedName>
        <fullName evidence="2">DUF4142 domain-containing protein</fullName>
    </recommendedName>
</protein>
<keyword evidence="4" id="KW-1185">Reference proteome</keyword>
<feature type="chain" id="PRO_5021813848" description="DUF4142 domain-containing protein" evidence="1">
    <location>
        <begin position="23"/>
        <end position="332"/>
    </location>
</feature>
<dbReference type="KEGG" id="peh:Spb1_40340"/>
<dbReference type="Proteomes" id="UP000315349">
    <property type="component" value="Chromosome"/>
</dbReference>
<dbReference type="RefSeq" id="WP_186377690.1">
    <property type="nucleotide sequence ID" value="NZ_CP036299.1"/>
</dbReference>
<gene>
    <name evidence="3" type="ORF">Spb1_40340</name>
</gene>
<dbReference type="Pfam" id="PF13628">
    <property type="entry name" value="DUF4142"/>
    <property type="match status" value="1"/>
</dbReference>
<evidence type="ECO:0000313" key="3">
    <source>
        <dbReference type="EMBL" id="QDV32086.1"/>
    </source>
</evidence>
<organism evidence="3 4">
    <name type="scientific">Planctopirus ephydatiae</name>
    <dbReference type="NCBI Taxonomy" id="2528019"/>
    <lineage>
        <taxon>Bacteria</taxon>
        <taxon>Pseudomonadati</taxon>
        <taxon>Planctomycetota</taxon>
        <taxon>Planctomycetia</taxon>
        <taxon>Planctomycetales</taxon>
        <taxon>Planctomycetaceae</taxon>
        <taxon>Planctopirus</taxon>
    </lineage>
</organism>
<dbReference type="InterPro" id="IPR012347">
    <property type="entry name" value="Ferritin-like"/>
</dbReference>
<evidence type="ECO:0000256" key="1">
    <source>
        <dbReference type="SAM" id="SignalP"/>
    </source>
</evidence>
<dbReference type="EMBL" id="CP036299">
    <property type="protein sequence ID" value="QDV32086.1"/>
    <property type="molecule type" value="Genomic_DNA"/>
</dbReference>
<feature type="signal peptide" evidence="1">
    <location>
        <begin position="1"/>
        <end position="22"/>
    </location>
</feature>